<keyword evidence="3" id="KW-1185">Reference proteome</keyword>
<name>A0ABQ4XCN9_9ASTR</name>
<accession>A0ABQ4XCN9</accession>
<dbReference type="Pfam" id="PF07727">
    <property type="entry name" value="RVT_2"/>
    <property type="match status" value="1"/>
</dbReference>
<gene>
    <name evidence="2" type="ORF">Tco_0677609</name>
</gene>
<evidence type="ECO:0000259" key="1">
    <source>
        <dbReference type="Pfam" id="PF07727"/>
    </source>
</evidence>
<sequence>MYKEYFNVGNQSLSKSSALSNNLQQQDTQPTLNVQTTLELIIPPTNVNVEDNNTNQAEDAQFEAYIFINPFTPPRTEAVEASSQNVDTSNMHTFYQRHRSKYHWTKDHLLEQVCGNPSEPVQIRRQLATDPEMCMFVLTVSTVEPKNIKETMADHAWIEAMQEELHQFDRLNVWELVDKPFGKTKEGIDFEESFAPVARLEAARIFVAYAAHKSLTIYQMDVKTDFLKGLLKEEVYVKQPDGFVDPDHLEKVYLLRKALYGSKQASRAWSTNPKYSKKFEKLMHNRFKMSMMGELKFSLVLQIHQSPRGTPMATSPKLDADLSGTPVDQTKYQSMIGSLMYLTASRPDLVQSDCTAMSTAKAEYVHLSASCDQVLWMRIQLKDYGFDYNKIPLYCDSQSAIAISCTPMQHSPTKHINVCYHFIREQVENGIVELYFVRTEYQLADIFTKALSKERFKYLVRRLGMRCLTPTKLEVLANEIV</sequence>
<dbReference type="PANTHER" id="PTHR11439">
    <property type="entry name" value="GAG-POL-RELATED RETROTRANSPOSON"/>
    <property type="match status" value="1"/>
</dbReference>
<feature type="domain" description="Reverse transcriptase Ty1/copia-type" evidence="1">
    <location>
        <begin position="176"/>
        <end position="271"/>
    </location>
</feature>
<dbReference type="EMBL" id="BQNB010009402">
    <property type="protein sequence ID" value="GJS63045.1"/>
    <property type="molecule type" value="Genomic_DNA"/>
</dbReference>
<evidence type="ECO:0000313" key="2">
    <source>
        <dbReference type="EMBL" id="GJS63045.1"/>
    </source>
</evidence>
<comment type="caution">
    <text evidence="2">The sequence shown here is derived from an EMBL/GenBank/DDBJ whole genome shotgun (WGS) entry which is preliminary data.</text>
</comment>
<organism evidence="2 3">
    <name type="scientific">Tanacetum coccineum</name>
    <dbReference type="NCBI Taxonomy" id="301880"/>
    <lineage>
        <taxon>Eukaryota</taxon>
        <taxon>Viridiplantae</taxon>
        <taxon>Streptophyta</taxon>
        <taxon>Embryophyta</taxon>
        <taxon>Tracheophyta</taxon>
        <taxon>Spermatophyta</taxon>
        <taxon>Magnoliopsida</taxon>
        <taxon>eudicotyledons</taxon>
        <taxon>Gunneridae</taxon>
        <taxon>Pentapetalae</taxon>
        <taxon>asterids</taxon>
        <taxon>campanulids</taxon>
        <taxon>Asterales</taxon>
        <taxon>Asteraceae</taxon>
        <taxon>Asteroideae</taxon>
        <taxon>Anthemideae</taxon>
        <taxon>Anthemidinae</taxon>
        <taxon>Tanacetum</taxon>
    </lineage>
</organism>
<reference evidence="2" key="1">
    <citation type="journal article" date="2022" name="Int. J. Mol. Sci.">
        <title>Draft Genome of Tanacetum Coccineum: Genomic Comparison of Closely Related Tanacetum-Family Plants.</title>
        <authorList>
            <person name="Yamashiro T."/>
            <person name="Shiraishi A."/>
            <person name="Nakayama K."/>
            <person name="Satake H."/>
        </authorList>
    </citation>
    <scope>NUCLEOTIDE SEQUENCE</scope>
</reference>
<dbReference type="CDD" id="cd09272">
    <property type="entry name" value="RNase_HI_RT_Ty1"/>
    <property type="match status" value="1"/>
</dbReference>
<proteinExistence type="predicted"/>
<dbReference type="Proteomes" id="UP001151760">
    <property type="component" value="Unassembled WGS sequence"/>
</dbReference>
<reference evidence="2" key="2">
    <citation type="submission" date="2022-01" db="EMBL/GenBank/DDBJ databases">
        <authorList>
            <person name="Yamashiro T."/>
            <person name="Shiraishi A."/>
            <person name="Satake H."/>
            <person name="Nakayama K."/>
        </authorList>
    </citation>
    <scope>NUCLEOTIDE SEQUENCE</scope>
</reference>
<dbReference type="InterPro" id="IPR013103">
    <property type="entry name" value="RVT_2"/>
</dbReference>
<evidence type="ECO:0000313" key="3">
    <source>
        <dbReference type="Proteomes" id="UP001151760"/>
    </source>
</evidence>
<protein>
    <submittedName>
        <fullName evidence="2">Retrotransposon protein, putative, unclassified</fullName>
    </submittedName>
</protein>
<dbReference type="PANTHER" id="PTHR11439:SF495">
    <property type="entry name" value="REVERSE TRANSCRIPTASE, RNA-DEPENDENT DNA POLYMERASE-RELATED"/>
    <property type="match status" value="1"/>
</dbReference>